<name>Q5I1E3_GEKJA</name>
<evidence type="ECO:0000256" key="3">
    <source>
        <dbReference type="ARBA" id="ARBA00022448"/>
    </source>
</evidence>
<keyword evidence="4 9" id="KW-0812">Transmembrane</keyword>
<evidence type="ECO:0000256" key="8">
    <source>
        <dbReference type="ARBA" id="ARBA00023136"/>
    </source>
</evidence>
<dbReference type="GO" id="GO:1990542">
    <property type="term" value="P:mitochondrial transmembrane transport"/>
    <property type="evidence" value="ECO:0007669"/>
    <property type="project" value="TreeGrafter"/>
</dbReference>
<evidence type="ECO:0000256" key="1">
    <source>
        <dbReference type="ARBA" id="ARBA00004225"/>
    </source>
</evidence>
<comment type="subcellular location">
    <subcellularLocation>
        <location evidence="1">Mitochondrion membrane</location>
        <topology evidence="1">Multi-pass membrane protein</topology>
    </subcellularLocation>
</comment>
<feature type="transmembrane region" description="Helical" evidence="9">
    <location>
        <begin position="101"/>
        <end position="125"/>
    </location>
</feature>
<evidence type="ECO:0000313" key="10">
    <source>
        <dbReference type="EMBL" id="AAW51379.1"/>
    </source>
</evidence>
<reference evidence="10" key="1">
    <citation type="submission" date="2004-12" db="EMBL/GenBank/DDBJ databases">
        <title>Analysis of expressed sequence tags and cloning of full length cDNA from brain and spinal cord cDNA library in Gecko.</title>
        <authorList>
            <person name="Gu X."/>
            <person name="Ding F."/>
            <person name="Liu Y."/>
            <person name="Liu M."/>
            <person name="Jiang M."/>
            <person name="Yang H."/>
        </authorList>
    </citation>
    <scope>NUCLEOTIDE SEQUENCE</scope>
    <source>
        <tissue evidence="10">Brain</tissue>
    </source>
</reference>
<dbReference type="GO" id="GO:0006865">
    <property type="term" value="P:amino acid transport"/>
    <property type="evidence" value="ECO:0007669"/>
    <property type="project" value="UniProtKB-KW"/>
</dbReference>
<feature type="transmembrane region" description="Helical" evidence="9">
    <location>
        <begin position="13"/>
        <end position="34"/>
    </location>
</feature>
<proteinExistence type="evidence at transcript level"/>
<dbReference type="EMBL" id="AY871282">
    <property type="protein sequence ID" value="AAW51379.1"/>
    <property type="molecule type" value="mRNA"/>
</dbReference>
<keyword evidence="3" id="KW-0813">Transport</keyword>
<dbReference type="PANTHER" id="PTHR11153">
    <property type="entry name" value="SIDEROFLEXIN"/>
    <property type="match status" value="1"/>
</dbReference>
<dbReference type="Pfam" id="PF03820">
    <property type="entry name" value="SFXNs"/>
    <property type="match status" value="1"/>
</dbReference>
<evidence type="ECO:0000256" key="4">
    <source>
        <dbReference type="ARBA" id="ARBA00022692"/>
    </source>
</evidence>
<evidence type="ECO:0000256" key="6">
    <source>
        <dbReference type="ARBA" id="ARBA00022989"/>
    </source>
</evidence>
<comment type="similarity">
    <text evidence="2">Belongs to the sideroflexin family.</text>
</comment>
<dbReference type="AlphaFoldDB" id="Q5I1E3"/>
<evidence type="ECO:0000256" key="5">
    <source>
        <dbReference type="ARBA" id="ARBA00022970"/>
    </source>
</evidence>
<sequence>MTHYQVRSPSMQLFMKVIPGPLTAALCAFNVVVIRTSETEKGIKIMDSKGRIVGVSKKAGEKGVRETALCRAVVFGTAVCIPDIVLHYLKRTSVFAQSPRLGATLRSIMIISTLGLMIPVSFSWIPQLGTIQRSVIEPEIISSTEETEFFYNRGL</sequence>
<keyword evidence="8 9" id="KW-0472">Membrane</keyword>
<dbReference type="GO" id="GO:0015075">
    <property type="term" value="F:monoatomic ion transmembrane transporter activity"/>
    <property type="evidence" value="ECO:0007669"/>
    <property type="project" value="InterPro"/>
</dbReference>
<evidence type="ECO:0000256" key="9">
    <source>
        <dbReference type="SAM" id="Phobius"/>
    </source>
</evidence>
<evidence type="ECO:0000256" key="2">
    <source>
        <dbReference type="ARBA" id="ARBA00005974"/>
    </source>
</evidence>
<dbReference type="InterPro" id="IPR004686">
    <property type="entry name" value="Mtc"/>
</dbReference>
<keyword evidence="7" id="KW-0496">Mitochondrion</keyword>
<protein>
    <submittedName>
        <fullName evidence="10">GekBS063P</fullName>
    </submittedName>
</protein>
<accession>Q5I1E3</accession>
<dbReference type="GO" id="GO:0005743">
    <property type="term" value="C:mitochondrial inner membrane"/>
    <property type="evidence" value="ECO:0007669"/>
    <property type="project" value="TreeGrafter"/>
</dbReference>
<organism evidence="10">
    <name type="scientific">Gekko japonicus</name>
    <name type="common">Schlegel's Japanese gecko</name>
    <dbReference type="NCBI Taxonomy" id="146911"/>
    <lineage>
        <taxon>Eukaryota</taxon>
        <taxon>Metazoa</taxon>
        <taxon>Chordata</taxon>
        <taxon>Craniata</taxon>
        <taxon>Vertebrata</taxon>
        <taxon>Euteleostomi</taxon>
        <taxon>Lepidosauria</taxon>
        <taxon>Squamata</taxon>
        <taxon>Bifurcata</taxon>
        <taxon>Gekkota</taxon>
        <taxon>Gekkonidae</taxon>
        <taxon>Gekkoninae</taxon>
        <taxon>Gekko</taxon>
    </lineage>
</organism>
<keyword evidence="5" id="KW-0029">Amino-acid transport</keyword>
<feature type="transmembrane region" description="Helical" evidence="9">
    <location>
        <begin position="68"/>
        <end position="89"/>
    </location>
</feature>
<evidence type="ECO:0000256" key="7">
    <source>
        <dbReference type="ARBA" id="ARBA00023128"/>
    </source>
</evidence>
<dbReference type="PANTHER" id="PTHR11153:SF3">
    <property type="entry name" value="SIDEROFLEXIN-4"/>
    <property type="match status" value="1"/>
</dbReference>
<keyword evidence="6 9" id="KW-1133">Transmembrane helix</keyword>